<dbReference type="InterPro" id="IPR018257">
    <property type="entry name" value="Ribosomal_bL19_CS"/>
</dbReference>
<comment type="similarity">
    <text evidence="1 5 6">Belongs to the bacterial ribosomal protein bL19 family.</text>
</comment>
<protein>
    <recommendedName>
        <fullName evidence="4 5">Large ribosomal subunit protein bL19</fullName>
    </recommendedName>
</protein>
<comment type="function">
    <text evidence="5 6">This protein is located at the 30S-50S ribosomal subunit interface and may play a role in the structure and function of the aminoacyl-tRNA binding site.</text>
</comment>
<evidence type="ECO:0000256" key="4">
    <source>
        <dbReference type="ARBA" id="ARBA00035171"/>
    </source>
</evidence>
<dbReference type="SUPFAM" id="SSF50104">
    <property type="entry name" value="Translation proteins SH3-like domain"/>
    <property type="match status" value="1"/>
</dbReference>
<dbReference type="Proteomes" id="UP000245466">
    <property type="component" value="Unassembled WGS sequence"/>
</dbReference>
<evidence type="ECO:0000256" key="1">
    <source>
        <dbReference type="ARBA" id="ARBA00005781"/>
    </source>
</evidence>
<comment type="caution">
    <text evidence="7">The sequence shown here is derived from an EMBL/GenBank/DDBJ whole genome shotgun (WGS) entry which is preliminary data.</text>
</comment>
<proteinExistence type="inferred from homology"/>
<dbReference type="InterPro" id="IPR001857">
    <property type="entry name" value="Ribosomal_bL19"/>
</dbReference>
<dbReference type="PANTHER" id="PTHR15680:SF9">
    <property type="entry name" value="LARGE RIBOSOMAL SUBUNIT PROTEIN BL19M"/>
    <property type="match status" value="1"/>
</dbReference>
<evidence type="ECO:0000313" key="8">
    <source>
        <dbReference type="Proteomes" id="UP000245466"/>
    </source>
</evidence>
<dbReference type="PRINTS" id="PR00061">
    <property type="entry name" value="RIBOSOMALL19"/>
</dbReference>
<dbReference type="PROSITE" id="PS01015">
    <property type="entry name" value="RIBOSOMAL_L19"/>
    <property type="match status" value="1"/>
</dbReference>
<dbReference type="AlphaFoldDB" id="A0A2U1AZT4"/>
<evidence type="ECO:0000313" key="7">
    <source>
        <dbReference type="EMBL" id="PVY41935.1"/>
    </source>
</evidence>
<dbReference type="Pfam" id="PF01245">
    <property type="entry name" value="Ribosomal_L19"/>
    <property type="match status" value="1"/>
</dbReference>
<dbReference type="InterPro" id="IPR038657">
    <property type="entry name" value="Ribosomal_bL19_sf"/>
</dbReference>
<dbReference type="GO" id="GO:0003735">
    <property type="term" value="F:structural constituent of ribosome"/>
    <property type="evidence" value="ECO:0007669"/>
    <property type="project" value="InterPro"/>
</dbReference>
<evidence type="ECO:0000256" key="3">
    <source>
        <dbReference type="ARBA" id="ARBA00023274"/>
    </source>
</evidence>
<keyword evidence="3 5" id="KW-0687">Ribonucleoprotein</keyword>
<dbReference type="FunFam" id="2.30.30.790:FF:000001">
    <property type="entry name" value="50S ribosomal protein L19"/>
    <property type="match status" value="1"/>
</dbReference>
<keyword evidence="8" id="KW-1185">Reference proteome</keyword>
<sequence>MHIFAVRILKKIFSFNNIAMSELLKFIEQESTDKRASFPTFQSGDTINIHVKIREGNKERIQQFQGVVIQRKNVNTNGETFTVRKVSNQIGLERIFPLLSPSIEKIELVRKGRVRRARLYYLRGLQGKAARIKERR</sequence>
<organism evidence="7 8">
    <name type="scientific">Pontibacter virosus</name>
    <dbReference type="NCBI Taxonomy" id="1765052"/>
    <lineage>
        <taxon>Bacteria</taxon>
        <taxon>Pseudomonadati</taxon>
        <taxon>Bacteroidota</taxon>
        <taxon>Cytophagia</taxon>
        <taxon>Cytophagales</taxon>
        <taxon>Hymenobacteraceae</taxon>
        <taxon>Pontibacter</taxon>
    </lineage>
</organism>
<name>A0A2U1AZT4_9BACT</name>
<dbReference type="PIRSF" id="PIRSF002191">
    <property type="entry name" value="Ribosomal_L19"/>
    <property type="match status" value="1"/>
</dbReference>
<dbReference type="GO" id="GO:0022625">
    <property type="term" value="C:cytosolic large ribosomal subunit"/>
    <property type="evidence" value="ECO:0007669"/>
    <property type="project" value="TreeGrafter"/>
</dbReference>
<dbReference type="EMBL" id="QEKI01000004">
    <property type="protein sequence ID" value="PVY41935.1"/>
    <property type="molecule type" value="Genomic_DNA"/>
</dbReference>
<accession>A0A2U1AZT4</accession>
<evidence type="ECO:0000256" key="6">
    <source>
        <dbReference type="RuleBase" id="RU000559"/>
    </source>
</evidence>
<evidence type="ECO:0000256" key="2">
    <source>
        <dbReference type="ARBA" id="ARBA00022980"/>
    </source>
</evidence>
<reference evidence="7 8" key="1">
    <citation type="submission" date="2018-04" db="EMBL/GenBank/DDBJ databases">
        <title>Genomic Encyclopedia of Type Strains, Phase IV (KMG-IV): sequencing the most valuable type-strain genomes for metagenomic binning, comparative biology and taxonomic classification.</title>
        <authorList>
            <person name="Goeker M."/>
        </authorList>
    </citation>
    <scope>NUCLEOTIDE SEQUENCE [LARGE SCALE GENOMIC DNA]</scope>
    <source>
        <strain evidence="7 8">DSM 100231</strain>
    </source>
</reference>
<evidence type="ECO:0000256" key="5">
    <source>
        <dbReference type="HAMAP-Rule" id="MF_00402"/>
    </source>
</evidence>
<dbReference type="HAMAP" id="MF_00402">
    <property type="entry name" value="Ribosomal_bL19"/>
    <property type="match status" value="1"/>
</dbReference>
<gene>
    <name evidence="5" type="primary">rplS</name>
    <name evidence="7" type="ORF">C8E01_104307</name>
</gene>
<dbReference type="NCBIfam" id="TIGR01024">
    <property type="entry name" value="rplS_bact"/>
    <property type="match status" value="1"/>
</dbReference>
<dbReference type="Gene3D" id="2.30.30.790">
    <property type="match status" value="1"/>
</dbReference>
<dbReference type="GO" id="GO:0006412">
    <property type="term" value="P:translation"/>
    <property type="evidence" value="ECO:0007669"/>
    <property type="project" value="UniProtKB-UniRule"/>
</dbReference>
<dbReference type="InterPro" id="IPR008991">
    <property type="entry name" value="Translation_prot_SH3-like_sf"/>
</dbReference>
<dbReference type="PANTHER" id="PTHR15680">
    <property type="entry name" value="RIBOSOMAL PROTEIN L19"/>
    <property type="match status" value="1"/>
</dbReference>
<keyword evidence="2 5" id="KW-0689">Ribosomal protein</keyword>